<dbReference type="Gene3D" id="1.10.10.10">
    <property type="entry name" value="Winged helix-like DNA-binding domain superfamily/Winged helix DNA-binding domain"/>
    <property type="match status" value="1"/>
</dbReference>
<dbReference type="AlphaFoldDB" id="A0AB38Z177"/>
<dbReference type="EMBL" id="CP134207">
    <property type="protein sequence ID" value="WND07321.1"/>
    <property type="molecule type" value="Genomic_DNA"/>
</dbReference>
<evidence type="ECO:0000256" key="2">
    <source>
        <dbReference type="ARBA" id="ARBA00023015"/>
    </source>
</evidence>
<dbReference type="GO" id="GO:0006351">
    <property type="term" value="P:DNA-templated transcription"/>
    <property type="evidence" value="ECO:0007669"/>
    <property type="project" value="TreeGrafter"/>
</dbReference>
<reference evidence="6" key="1">
    <citation type="submission" date="2023-09" db="EMBL/GenBank/DDBJ databases">
        <title>Acinetobacter soli.</title>
        <authorList>
            <person name="Kim B."/>
            <person name="Kim D."/>
            <person name="Park D."/>
        </authorList>
    </citation>
    <scope>NUCLEOTIDE SEQUENCE</scope>
    <source>
        <strain evidence="6">2023.05</strain>
        <plasmid evidence="6">unnamed1</plasmid>
    </source>
</reference>
<dbReference type="PROSITE" id="PS50931">
    <property type="entry name" value="HTH_LYSR"/>
    <property type="match status" value="1"/>
</dbReference>
<evidence type="ECO:0000256" key="1">
    <source>
        <dbReference type="ARBA" id="ARBA00009437"/>
    </source>
</evidence>
<evidence type="ECO:0000313" key="7">
    <source>
        <dbReference type="Proteomes" id="UP001256400"/>
    </source>
</evidence>
<comment type="similarity">
    <text evidence="1">Belongs to the LysR transcriptional regulatory family.</text>
</comment>
<dbReference type="PANTHER" id="PTHR30537">
    <property type="entry name" value="HTH-TYPE TRANSCRIPTIONAL REGULATOR"/>
    <property type="match status" value="1"/>
</dbReference>
<evidence type="ECO:0000256" key="4">
    <source>
        <dbReference type="ARBA" id="ARBA00023163"/>
    </source>
</evidence>
<dbReference type="InterPro" id="IPR058163">
    <property type="entry name" value="LysR-type_TF_proteobact-type"/>
</dbReference>
<dbReference type="InterPro" id="IPR036390">
    <property type="entry name" value="WH_DNA-bd_sf"/>
</dbReference>
<dbReference type="Gene3D" id="3.40.190.290">
    <property type="match status" value="1"/>
</dbReference>
<dbReference type="GO" id="GO:0003700">
    <property type="term" value="F:DNA-binding transcription factor activity"/>
    <property type="evidence" value="ECO:0007669"/>
    <property type="project" value="InterPro"/>
</dbReference>
<sequence length="302" mass="33686">MDRLESMTILLKVVESGGFSSASRQLGIPLSTVSRKVSELEAYLKMQLLVRSTRKITLTDAGQSYVIACKKILEELDEAERSASGEYKTPRGELTITAPIVFGRHHLLPIVTEFLKVYPEIDLRLMLVDHVVNLIDYRVDLALRVGALPDSSLLATRVGYIRKITCASPDYLKQRGTPQSFKELVSHDCITHESNLVISPWSFFDGKENHSINVHSRLTVTTAEAAIDASVQGLGITRVLSYQIAHLPAESLEVILKDVEPEPLPVSLLYPNSRVLPQKLRAFIDFTAPRLKAKLASIERRD</sequence>
<evidence type="ECO:0000259" key="5">
    <source>
        <dbReference type="PROSITE" id="PS50931"/>
    </source>
</evidence>
<gene>
    <name evidence="6" type="ORF">RHP80_15875</name>
</gene>
<dbReference type="SUPFAM" id="SSF46785">
    <property type="entry name" value="Winged helix' DNA-binding domain"/>
    <property type="match status" value="1"/>
</dbReference>
<evidence type="ECO:0000313" key="6">
    <source>
        <dbReference type="EMBL" id="WND07321.1"/>
    </source>
</evidence>
<dbReference type="Proteomes" id="UP001256400">
    <property type="component" value="Plasmid unnamed1"/>
</dbReference>
<dbReference type="RefSeq" id="WP_149931232.1">
    <property type="nucleotide sequence ID" value="NZ_BKCR01000029.1"/>
</dbReference>
<proteinExistence type="inferred from homology"/>
<dbReference type="InterPro" id="IPR000847">
    <property type="entry name" value="LysR_HTH_N"/>
</dbReference>
<keyword evidence="2" id="KW-0805">Transcription regulation</keyword>
<keyword evidence="3" id="KW-0238">DNA-binding</keyword>
<protein>
    <submittedName>
        <fullName evidence="6">LysR family transcriptional regulator</fullName>
    </submittedName>
</protein>
<dbReference type="InterPro" id="IPR005119">
    <property type="entry name" value="LysR_subst-bd"/>
</dbReference>
<accession>A0AB38Z177</accession>
<keyword evidence="6" id="KW-0614">Plasmid</keyword>
<dbReference type="FunFam" id="1.10.10.10:FF:000001">
    <property type="entry name" value="LysR family transcriptional regulator"/>
    <property type="match status" value="1"/>
</dbReference>
<dbReference type="Pfam" id="PF03466">
    <property type="entry name" value="LysR_substrate"/>
    <property type="match status" value="1"/>
</dbReference>
<dbReference type="InterPro" id="IPR036388">
    <property type="entry name" value="WH-like_DNA-bd_sf"/>
</dbReference>
<dbReference type="SUPFAM" id="SSF53850">
    <property type="entry name" value="Periplasmic binding protein-like II"/>
    <property type="match status" value="1"/>
</dbReference>
<geneLocation type="plasmid" evidence="6 7">
    <name>unnamed1</name>
</geneLocation>
<dbReference type="GO" id="GO:0043565">
    <property type="term" value="F:sequence-specific DNA binding"/>
    <property type="evidence" value="ECO:0007669"/>
    <property type="project" value="TreeGrafter"/>
</dbReference>
<organism evidence="6 7">
    <name type="scientific">Acinetobacter soli</name>
    <dbReference type="NCBI Taxonomy" id="487316"/>
    <lineage>
        <taxon>Bacteria</taxon>
        <taxon>Pseudomonadati</taxon>
        <taxon>Pseudomonadota</taxon>
        <taxon>Gammaproteobacteria</taxon>
        <taxon>Moraxellales</taxon>
        <taxon>Moraxellaceae</taxon>
        <taxon>Acinetobacter</taxon>
    </lineage>
</organism>
<name>A0AB38Z177_9GAMM</name>
<dbReference type="CDD" id="cd08471">
    <property type="entry name" value="PBP2_CrgA_like_2"/>
    <property type="match status" value="1"/>
</dbReference>
<feature type="domain" description="HTH lysR-type" evidence="5">
    <location>
        <begin position="1"/>
        <end position="59"/>
    </location>
</feature>
<dbReference type="PANTHER" id="PTHR30537:SF5">
    <property type="entry name" value="HTH-TYPE TRANSCRIPTIONAL ACTIVATOR TTDR-RELATED"/>
    <property type="match status" value="1"/>
</dbReference>
<keyword evidence="4" id="KW-0804">Transcription</keyword>
<evidence type="ECO:0000256" key="3">
    <source>
        <dbReference type="ARBA" id="ARBA00023125"/>
    </source>
</evidence>
<dbReference type="Pfam" id="PF00126">
    <property type="entry name" value="HTH_1"/>
    <property type="match status" value="1"/>
</dbReference>